<sequence>MPCGGVVSGASQSQLHHSCASFGAPPVSAAPDAACTSAASANSQKRGLELLTTNIRRPLSRKRSAQGWRCSKALVAADHPSLDAAFRPSSQARTGVNHAI</sequence>
<reference evidence="1 2" key="1">
    <citation type="submission" date="2016-07" db="EMBL/GenBank/DDBJ databases">
        <title>Draft genome of the white-rot fungus Obba rivulosa 3A-2.</title>
        <authorList>
            <consortium name="DOE Joint Genome Institute"/>
            <person name="Miettinen O."/>
            <person name="Riley R."/>
            <person name="Acob R."/>
            <person name="Barry K."/>
            <person name="Cullen D."/>
            <person name="De Vries R."/>
            <person name="Hainaut M."/>
            <person name="Hatakka A."/>
            <person name="Henrissat B."/>
            <person name="Hilden K."/>
            <person name="Kuo R."/>
            <person name="Labutti K."/>
            <person name="Lipzen A."/>
            <person name="Makela M.R."/>
            <person name="Sandor L."/>
            <person name="Spatafora J.W."/>
            <person name="Grigoriev I.V."/>
            <person name="Hibbett D.S."/>
        </authorList>
    </citation>
    <scope>NUCLEOTIDE SEQUENCE [LARGE SCALE GENOMIC DNA]</scope>
    <source>
        <strain evidence="1 2">3A-2</strain>
    </source>
</reference>
<dbReference type="Proteomes" id="UP000250043">
    <property type="component" value="Unassembled WGS sequence"/>
</dbReference>
<accession>A0A8E2AZV1</accession>
<keyword evidence="2" id="KW-1185">Reference proteome</keyword>
<evidence type="ECO:0000313" key="2">
    <source>
        <dbReference type="Proteomes" id="UP000250043"/>
    </source>
</evidence>
<evidence type="ECO:0000313" key="1">
    <source>
        <dbReference type="EMBL" id="OCH89632.1"/>
    </source>
</evidence>
<dbReference type="EMBL" id="KV722422">
    <property type="protein sequence ID" value="OCH89632.1"/>
    <property type="molecule type" value="Genomic_DNA"/>
</dbReference>
<dbReference type="AlphaFoldDB" id="A0A8E2AZV1"/>
<organism evidence="1 2">
    <name type="scientific">Obba rivulosa</name>
    <dbReference type="NCBI Taxonomy" id="1052685"/>
    <lineage>
        <taxon>Eukaryota</taxon>
        <taxon>Fungi</taxon>
        <taxon>Dikarya</taxon>
        <taxon>Basidiomycota</taxon>
        <taxon>Agaricomycotina</taxon>
        <taxon>Agaricomycetes</taxon>
        <taxon>Polyporales</taxon>
        <taxon>Gelatoporiaceae</taxon>
        <taxon>Obba</taxon>
    </lineage>
</organism>
<proteinExistence type="predicted"/>
<name>A0A8E2AZV1_9APHY</name>
<protein>
    <submittedName>
        <fullName evidence="1">Uncharacterized protein</fullName>
    </submittedName>
</protein>
<gene>
    <name evidence="1" type="ORF">OBBRIDRAFT_654272</name>
</gene>